<evidence type="ECO:0000313" key="2">
    <source>
        <dbReference type="Proteomes" id="UP000263489"/>
    </source>
</evidence>
<proteinExistence type="predicted"/>
<comment type="caution">
    <text evidence="1">The sequence shown here is derived from an EMBL/GenBank/DDBJ whole genome shotgun (WGS) entry which is preliminary data.</text>
</comment>
<name>A0A352IYL1_9GAMM</name>
<sequence length="27" mass="3043">SRAPTSVYAYIFGLKISERSFILGRPI</sequence>
<reference evidence="1 2" key="1">
    <citation type="journal article" date="2018" name="Nat. Biotechnol.">
        <title>A standardized bacterial taxonomy based on genome phylogeny substantially revises the tree of life.</title>
        <authorList>
            <person name="Parks D.H."/>
            <person name="Chuvochina M."/>
            <person name="Waite D.W."/>
            <person name="Rinke C."/>
            <person name="Skarshewski A."/>
            <person name="Chaumeil P.A."/>
            <person name="Hugenholtz P."/>
        </authorList>
    </citation>
    <scope>NUCLEOTIDE SEQUENCE [LARGE SCALE GENOMIC DNA]</scope>
    <source>
        <strain evidence="1">UBA9380</strain>
    </source>
</reference>
<dbReference type="AlphaFoldDB" id="A0A352IYL1"/>
<gene>
    <name evidence="1" type="ORF">DC045_19995</name>
</gene>
<evidence type="ECO:0000313" key="1">
    <source>
        <dbReference type="EMBL" id="HBC36544.1"/>
    </source>
</evidence>
<protein>
    <submittedName>
        <fullName evidence="1">MerR family transcriptional regulator</fullName>
    </submittedName>
</protein>
<dbReference type="EMBL" id="DNNA01000304">
    <property type="protein sequence ID" value="HBC36544.1"/>
    <property type="molecule type" value="Genomic_DNA"/>
</dbReference>
<dbReference type="Proteomes" id="UP000263489">
    <property type="component" value="Unassembled WGS sequence"/>
</dbReference>
<feature type="non-terminal residue" evidence="1">
    <location>
        <position position="1"/>
    </location>
</feature>
<accession>A0A352IYL1</accession>
<organism evidence="1 2">
    <name type="scientific">Marinobacter adhaerens</name>
    <dbReference type="NCBI Taxonomy" id="1033846"/>
    <lineage>
        <taxon>Bacteria</taxon>
        <taxon>Pseudomonadati</taxon>
        <taxon>Pseudomonadota</taxon>
        <taxon>Gammaproteobacteria</taxon>
        <taxon>Pseudomonadales</taxon>
        <taxon>Marinobacteraceae</taxon>
        <taxon>Marinobacter</taxon>
    </lineage>
</organism>